<comment type="caution">
    <text evidence="1">The sequence shown here is derived from an EMBL/GenBank/DDBJ whole genome shotgun (WGS) entry which is preliminary data.</text>
</comment>
<dbReference type="Proteomes" id="UP000299102">
    <property type="component" value="Unassembled WGS sequence"/>
</dbReference>
<reference evidence="1 2" key="1">
    <citation type="journal article" date="2019" name="Commun. Biol.">
        <title>The bagworm genome reveals a unique fibroin gene that provides high tensile strength.</title>
        <authorList>
            <person name="Kono N."/>
            <person name="Nakamura H."/>
            <person name="Ohtoshi R."/>
            <person name="Tomita M."/>
            <person name="Numata K."/>
            <person name="Arakawa K."/>
        </authorList>
    </citation>
    <scope>NUCLEOTIDE SEQUENCE [LARGE SCALE GENOMIC DNA]</scope>
</reference>
<name>A0A4C1XVT6_EUMVA</name>
<organism evidence="1 2">
    <name type="scientific">Eumeta variegata</name>
    <name type="common">Bagworm moth</name>
    <name type="synonym">Eumeta japonica</name>
    <dbReference type="NCBI Taxonomy" id="151549"/>
    <lineage>
        <taxon>Eukaryota</taxon>
        <taxon>Metazoa</taxon>
        <taxon>Ecdysozoa</taxon>
        <taxon>Arthropoda</taxon>
        <taxon>Hexapoda</taxon>
        <taxon>Insecta</taxon>
        <taxon>Pterygota</taxon>
        <taxon>Neoptera</taxon>
        <taxon>Endopterygota</taxon>
        <taxon>Lepidoptera</taxon>
        <taxon>Glossata</taxon>
        <taxon>Ditrysia</taxon>
        <taxon>Tineoidea</taxon>
        <taxon>Psychidae</taxon>
        <taxon>Oiketicinae</taxon>
        <taxon>Eumeta</taxon>
    </lineage>
</organism>
<dbReference type="EMBL" id="BGZK01000965">
    <property type="protein sequence ID" value="GBP66734.1"/>
    <property type="molecule type" value="Genomic_DNA"/>
</dbReference>
<keyword evidence="2" id="KW-1185">Reference proteome</keyword>
<protein>
    <submittedName>
        <fullName evidence="1">Uncharacterized protein</fullName>
    </submittedName>
</protein>
<accession>A0A4C1XVT6</accession>
<evidence type="ECO:0000313" key="1">
    <source>
        <dbReference type="EMBL" id="GBP66734.1"/>
    </source>
</evidence>
<gene>
    <name evidence="1" type="ORF">EVAR_50113_1</name>
</gene>
<sequence>MARGGYFDVVMTSTESFQLYGIGAISRTRLSDDGVERPTTHVPRTPSAAPCGRVVITPRRAAPRRCKTNVTRVSFTDVFVLFASPPKPFPKYVSPTLCFHYTRLLICVCVYFTFKSHSTPFYNWPLELIVEAMKLKCNIIANENAHGGMGAHASRTGID</sequence>
<dbReference type="AlphaFoldDB" id="A0A4C1XVT6"/>
<evidence type="ECO:0000313" key="2">
    <source>
        <dbReference type="Proteomes" id="UP000299102"/>
    </source>
</evidence>
<proteinExistence type="predicted"/>